<dbReference type="Ensembl" id="ENSSSCT00050026782.1">
    <property type="protein sequence ID" value="ENSSSCP00050011082.1"/>
    <property type="gene ID" value="ENSSSCG00050019686.1"/>
</dbReference>
<keyword evidence="20 30" id="KW-0325">Glycoprotein</keyword>
<feature type="transmembrane region" description="Helical" evidence="33">
    <location>
        <begin position="165"/>
        <end position="185"/>
    </location>
</feature>
<dbReference type="PANTHER" id="PTHR45628:SF10">
    <property type="entry name" value="VOLTAGE-DEPENDENT L-TYPE CALCIUM CHANNEL SUBUNIT ALPHA-1C"/>
    <property type="match status" value="1"/>
</dbReference>
<feature type="transmembrane region" description="Helical" evidence="33">
    <location>
        <begin position="525"/>
        <end position="542"/>
    </location>
</feature>
<evidence type="ECO:0000256" key="24">
    <source>
        <dbReference type="ARBA" id="ARBA00024012"/>
    </source>
</evidence>
<dbReference type="GO" id="GO:0005891">
    <property type="term" value="C:voltage-gated calcium channel complex"/>
    <property type="evidence" value="ECO:0007669"/>
    <property type="project" value="InterPro"/>
</dbReference>
<keyword evidence="22" id="KW-0966">Cell projection</keyword>
<evidence type="ECO:0000256" key="14">
    <source>
        <dbReference type="ARBA" id="ARBA00022882"/>
    </source>
</evidence>
<evidence type="ECO:0000256" key="32">
    <source>
        <dbReference type="SAM" id="MobiDB-lite"/>
    </source>
</evidence>
<feature type="transmembrane region" description="Helical" evidence="33">
    <location>
        <begin position="1453"/>
        <end position="1476"/>
    </location>
</feature>
<evidence type="ECO:0000256" key="17">
    <source>
        <dbReference type="ARBA" id="ARBA00023065"/>
    </source>
</evidence>
<dbReference type="SUPFAM" id="SSF81324">
    <property type="entry name" value="Voltage-gated potassium channels"/>
    <property type="match status" value="4"/>
</dbReference>
<feature type="compositionally biased region" description="Basic and acidic residues" evidence="32">
    <location>
        <begin position="783"/>
        <end position="806"/>
    </location>
</feature>
<feature type="region of interest" description="Disordered" evidence="32">
    <location>
        <begin position="764"/>
        <end position="859"/>
    </location>
</feature>
<feature type="transmembrane region" description="Helical" evidence="33">
    <location>
        <begin position="128"/>
        <end position="145"/>
    </location>
</feature>
<dbReference type="PANTHER" id="PTHR45628">
    <property type="entry name" value="VOLTAGE-DEPENDENT CALCIUM CHANNEL TYPE A SUBUNIT ALPHA-1"/>
    <property type="match status" value="1"/>
</dbReference>
<feature type="transmembrane region" description="Helical" evidence="33">
    <location>
        <begin position="1142"/>
        <end position="1169"/>
    </location>
</feature>
<feature type="region of interest" description="Disordered" evidence="32">
    <location>
        <begin position="449"/>
        <end position="480"/>
    </location>
</feature>
<feature type="transmembrane region" description="Helical" evidence="33">
    <location>
        <begin position="349"/>
        <end position="370"/>
    </location>
</feature>
<evidence type="ECO:0000256" key="6">
    <source>
        <dbReference type="ARBA" id="ARBA00022553"/>
    </source>
</evidence>
<protein>
    <recommendedName>
        <fullName evidence="31">Voltage-dependent L-type calcium channel subunit alpha</fullName>
    </recommendedName>
</protein>
<dbReference type="InterPro" id="IPR031688">
    <property type="entry name" value="CAC1F_C"/>
</dbReference>
<evidence type="ECO:0000256" key="26">
    <source>
        <dbReference type="ARBA" id="ARBA00034112"/>
    </source>
</evidence>
<dbReference type="GO" id="GO:0030425">
    <property type="term" value="C:dendrite"/>
    <property type="evidence" value="ECO:0007669"/>
    <property type="project" value="UniProtKB-SubCell"/>
</dbReference>
<dbReference type="Gene3D" id="6.10.250.2500">
    <property type="match status" value="1"/>
</dbReference>
<feature type="transmembrane region" description="Helical" evidence="33">
    <location>
        <begin position="1220"/>
        <end position="1241"/>
    </location>
</feature>
<dbReference type="FunFam" id="1.10.238.10:FF:000063">
    <property type="entry name" value="Voltage-dependent N-type calcium channel subunit alpha"/>
    <property type="match status" value="1"/>
</dbReference>
<dbReference type="InterPro" id="IPR027359">
    <property type="entry name" value="Volt_channel_dom_sf"/>
</dbReference>
<dbReference type="Gene3D" id="1.20.120.350">
    <property type="entry name" value="Voltage-gated potassium channels. Chain C"/>
    <property type="match status" value="4"/>
</dbReference>
<keyword evidence="10 29" id="KW-0479">Metal-binding</keyword>
<dbReference type="Gene3D" id="1.10.287.70">
    <property type="match status" value="4"/>
</dbReference>
<keyword evidence="15 33" id="KW-1133">Transmembrane helix</keyword>
<comment type="function">
    <text evidence="31">Voltage-sensitive calcium channels (VSCC) mediate the entry of calcium ions into excitable cells and are also involved in a variety of calcium-dependent processes, including muscle contraction, hormone or neurotransmitter release, gene expression, cell motility, cell division and cell death.</text>
</comment>
<dbReference type="Proteomes" id="UP000694571">
    <property type="component" value="Unplaced"/>
</dbReference>
<feature type="transmembrane region" description="Helical" evidence="33">
    <location>
        <begin position="562"/>
        <end position="585"/>
    </location>
</feature>
<keyword evidence="18 33" id="KW-0472">Membrane</keyword>
<reference evidence="35" key="1">
    <citation type="submission" date="2025-08" db="UniProtKB">
        <authorList>
            <consortium name="Ensembl"/>
        </authorList>
    </citation>
    <scope>IDENTIFICATION</scope>
</reference>
<feature type="region of interest" description="Disordered" evidence="32">
    <location>
        <begin position="1730"/>
        <end position="1763"/>
    </location>
</feature>
<evidence type="ECO:0000256" key="20">
    <source>
        <dbReference type="ARBA" id="ARBA00023180"/>
    </source>
</evidence>
<evidence type="ECO:0000256" key="15">
    <source>
        <dbReference type="ARBA" id="ARBA00022989"/>
    </source>
</evidence>
<comment type="catalytic activity">
    <reaction evidence="27">
        <text>Ca(2+)(in) = Ca(2+)(out)</text>
        <dbReference type="Rhea" id="RHEA:29671"/>
        <dbReference type="ChEBI" id="CHEBI:29108"/>
    </reaction>
</comment>
<keyword evidence="19" id="KW-1015">Disulfide bond</keyword>
<evidence type="ECO:0000256" key="18">
    <source>
        <dbReference type="ARBA" id="ARBA00023136"/>
    </source>
</evidence>
<feature type="compositionally biased region" description="Acidic residues" evidence="32">
    <location>
        <begin position="843"/>
        <end position="852"/>
    </location>
</feature>
<keyword evidence="16" id="KW-0770">Synapse</keyword>
<feature type="transmembrane region" description="Helical" evidence="33">
    <location>
        <begin position="268"/>
        <end position="290"/>
    </location>
</feature>
<feature type="domain" description="Voltage-dependent calcium channel alpha-1 subunit IQ" evidence="34">
    <location>
        <begin position="1610"/>
        <end position="1644"/>
    </location>
</feature>
<comment type="subcellular location">
    <subcellularLocation>
        <location evidence="24">Cell membrane</location>
        <location evidence="24">Sarcolemma</location>
        <location evidence="24">T-tubule</location>
    </subcellularLocation>
    <subcellularLocation>
        <location evidence="2">Cell membrane</location>
        <location evidence="2">Sarcolemma</location>
        <topology evidence="2">Multi-pass membrane protein</topology>
    </subcellularLocation>
    <subcellularLocation>
        <location evidence="1">Cell projection</location>
        <location evidence="1">Dendrite</location>
    </subcellularLocation>
    <subcellularLocation>
        <location evidence="31">Membrane</location>
        <topology evidence="31">Multi-pass membrane protein</topology>
    </subcellularLocation>
    <subcellularLocation>
        <location evidence="3">Perikaryon</location>
    </subcellularLocation>
    <subcellularLocation>
        <location evidence="26">Postsynaptic density membrane</location>
    </subcellularLocation>
</comment>
<dbReference type="GO" id="GO:0098839">
    <property type="term" value="C:postsynaptic density membrane"/>
    <property type="evidence" value="ECO:0007669"/>
    <property type="project" value="UniProtKB-SubCell"/>
</dbReference>
<evidence type="ECO:0000256" key="30">
    <source>
        <dbReference type="PIRSR" id="PIRSR602077-3"/>
    </source>
</evidence>
<dbReference type="Gene3D" id="6.10.250.2180">
    <property type="match status" value="1"/>
</dbReference>
<feature type="transmembrane region" description="Helical" evidence="33">
    <location>
        <begin position="382"/>
        <end position="404"/>
    </location>
</feature>
<dbReference type="FunFam" id="1.20.120.350:FF:000010">
    <property type="entry name" value="Voltage-dependent L-type calcium channel subunit alpha"/>
    <property type="match status" value="1"/>
</dbReference>
<evidence type="ECO:0000256" key="12">
    <source>
        <dbReference type="ARBA" id="ARBA00022837"/>
    </source>
</evidence>
<evidence type="ECO:0000256" key="29">
    <source>
        <dbReference type="PIRSR" id="PIRSR602077-1"/>
    </source>
</evidence>
<evidence type="ECO:0000256" key="33">
    <source>
        <dbReference type="SAM" id="Phobius"/>
    </source>
</evidence>
<evidence type="ECO:0000256" key="1">
    <source>
        <dbReference type="ARBA" id="ARBA00004279"/>
    </source>
</evidence>
<evidence type="ECO:0000256" key="10">
    <source>
        <dbReference type="ARBA" id="ARBA00022723"/>
    </source>
</evidence>
<dbReference type="FunFam" id="1.20.120.350:FF:000006">
    <property type="entry name" value="Voltage-dependent L-type calcium channel subunit alpha"/>
    <property type="match status" value="1"/>
</dbReference>
<dbReference type="GO" id="GO:0005516">
    <property type="term" value="F:calmodulin binding"/>
    <property type="evidence" value="ECO:0007669"/>
    <property type="project" value="UniProtKB-KW"/>
</dbReference>
<evidence type="ECO:0000256" key="28">
    <source>
        <dbReference type="ARBA" id="ARBA00045450"/>
    </source>
</evidence>
<feature type="transmembrane region" description="Helical" evidence="33">
    <location>
        <begin position="896"/>
        <end position="918"/>
    </location>
</feature>
<dbReference type="Pfam" id="PF16905">
    <property type="entry name" value="GPHH"/>
    <property type="match status" value="1"/>
</dbReference>
<dbReference type="GO" id="GO:0043204">
    <property type="term" value="C:perikaryon"/>
    <property type="evidence" value="ECO:0007669"/>
    <property type="project" value="UniProtKB-SubCell"/>
</dbReference>
<keyword evidence="23" id="KW-0407">Ion channel</keyword>
<keyword evidence="14 31" id="KW-0851">Voltage-gated channel</keyword>
<dbReference type="FunFam" id="1.20.120.350:FF:000001">
    <property type="entry name" value="Voltage-dependent L-type calcium channel subunit alpha"/>
    <property type="match status" value="1"/>
</dbReference>
<dbReference type="FunFam" id="1.20.120.350:FF:000060">
    <property type="entry name" value="Voltage-dependent L-type calcium channel subunit alpha"/>
    <property type="match status" value="1"/>
</dbReference>
<dbReference type="InterPro" id="IPR014873">
    <property type="entry name" value="VDCC_a1su_IQ"/>
</dbReference>
<dbReference type="FunFam" id="1.10.287.70:FF:000007">
    <property type="entry name" value="Voltage-dependent L-type calcium channel subunit alpha"/>
    <property type="match status" value="1"/>
</dbReference>
<evidence type="ECO:0000256" key="8">
    <source>
        <dbReference type="ARBA" id="ARBA00022673"/>
    </source>
</evidence>
<evidence type="ECO:0000259" key="34">
    <source>
        <dbReference type="SMART" id="SM01062"/>
    </source>
</evidence>
<feature type="transmembrane region" description="Helical" evidence="33">
    <location>
        <begin position="726"/>
        <end position="753"/>
    </location>
</feature>
<dbReference type="PRINTS" id="PR01630">
    <property type="entry name" value="LVDCCALPHA1"/>
</dbReference>
<comment type="similarity">
    <text evidence="25">Belongs to the calcium channel alpha-1 subunit (TC 1.A.1.11) family. CACNA1C subfamily.</text>
</comment>
<keyword evidence="8 31" id="KW-0107">Calcium channel</keyword>
<feature type="region of interest" description="Disordered" evidence="32">
    <location>
        <begin position="1"/>
        <end position="22"/>
    </location>
</feature>
<dbReference type="InterPro" id="IPR002077">
    <property type="entry name" value="VDCCAlpha1"/>
</dbReference>
<evidence type="ECO:0000256" key="27">
    <source>
        <dbReference type="ARBA" id="ARBA00036634"/>
    </source>
</evidence>
<feature type="transmembrane region" description="Helical" evidence="33">
    <location>
        <begin position="197"/>
        <end position="215"/>
    </location>
</feature>
<dbReference type="FunFam" id="1.10.287.70:FF:000009">
    <property type="entry name" value="Voltage-dependent L-type calcium channel subunit alpha"/>
    <property type="match status" value="1"/>
</dbReference>
<dbReference type="SMART" id="SM01062">
    <property type="entry name" value="Ca_chan_IQ"/>
    <property type="match status" value="1"/>
</dbReference>
<evidence type="ECO:0000256" key="22">
    <source>
        <dbReference type="ARBA" id="ARBA00023273"/>
    </source>
</evidence>
<dbReference type="GO" id="GO:0046872">
    <property type="term" value="F:metal ion binding"/>
    <property type="evidence" value="ECO:0007669"/>
    <property type="project" value="UniProtKB-KW"/>
</dbReference>
<evidence type="ECO:0000256" key="23">
    <source>
        <dbReference type="ARBA" id="ARBA00023303"/>
    </source>
</evidence>
<evidence type="ECO:0000256" key="2">
    <source>
        <dbReference type="ARBA" id="ARBA00004415"/>
    </source>
</evidence>
<proteinExistence type="inferred from homology"/>
<keyword evidence="13" id="KW-0112">Calmodulin-binding</keyword>
<feature type="transmembrane region" description="Helical" evidence="33">
    <location>
        <begin position="938"/>
        <end position="959"/>
    </location>
</feature>
<keyword evidence="5" id="KW-1003">Cell membrane</keyword>
<keyword evidence="6" id="KW-0597">Phosphoprotein</keyword>
<feature type="transmembrane region" description="Helical" evidence="33">
    <location>
        <begin position="971"/>
        <end position="997"/>
    </location>
</feature>
<keyword evidence="21" id="KW-0628">Postsynaptic cell membrane</keyword>
<feature type="transmembrane region" description="Helical" evidence="33">
    <location>
        <begin position="1017"/>
        <end position="1046"/>
    </location>
</feature>
<evidence type="ECO:0000313" key="36">
    <source>
        <dbReference type="Proteomes" id="UP000694571"/>
    </source>
</evidence>
<feature type="transmembrane region" description="Helical" evidence="33">
    <location>
        <begin position="654"/>
        <end position="673"/>
    </location>
</feature>
<dbReference type="FunFam" id="1.20.120.350:FF:000090">
    <property type="entry name" value="Voltage-dependent L-type calcium channel subunit alpha"/>
    <property type="match status" value="1"/>
</dbReference>
<feature type="region of interest" description="Disordered" evidence="32">
    <location>
        <begin position="2014"/>
        <end position="2044"/>
    </location>
</feature>
<evidence type="ECO:0000256" key="3">
    <source>
        <dbReference type="ARBA" id="ARBA00004484"/>
    </source>
</evidence>
<feature type="glycosylation site" description="N-linked (GlcNAc...) asparagine" evidence="30">
    <location>
        <position position="328"/>
    </location>
</feature>
<evidence type="ECO:0000256" key="9">
    <source>
        <dbReference type="ARBA" id="ARBA00022692"/>
    </source>
</evidence>
<keyword evidence="7 31" id="KW-0109">Calcium transport</keyword>
<evidence type="ECO:0000256" key="5">
    <source>
        <dbReference type="ARBA" id="ARBA00022475"/>
    </source>
</evidence>
<feature type="compositionally biased region" description="Polar residues" evidence="32">
    <location>
        <begin position="465"/>
        <end position="478"/>
    </location>
</feature>
<dbReference type="InterPro" id="IPR005451">
    <property type="entry name" value="VDCC_L_a1csu"/>
</dbReference>
<dbReference type="InterPro" id="IPR005446">
    <property type="entry name" value="VDCC_L_a1su"/>
</dbReference>
<feature type="region of interest" description="Disordered" evidence="32">
    <location>
        <begin position="2111"/>
        <end position="2169"/>
    </location>
</feature>
<dbReference type="Pfam" id="PF08763">
    <property type="entry name" value="Ca_chan_IQ"/>
    <property type="match status" value="1"/>
</dbReference>
<evidence type="ECO:0000256" key="4">
    <source>
        <dbReference type="ARBA" id="ARBA00022448"/>
    </source>
</evidence>
<accession>A0A8D1T8G9</accession>
<keyword evidence="12 29" id="KW-0106">Calcium</keyword>
<keyword evidence="9 33" id="KW-0812">Transmembrane</keyword>
<sequence length="2169" mass="242832">MVNENTRMYIPEENHQGPSYGSPRPAHANMNANAAAGLAPEHIPTPGAALSWQAAIDAARQAKLMGSGGNATISTVSSTQRKRQQYGKPKKQGSTTATRPPRALLCLTLKNPIRRACISIVEWKPFEIIILLTIFANCVALAIYIPFPEDDSNATNSNLERVEYLFLIIFTVEAFLKVIAYGLLFHPNAYLRNGWNLLDFIIVVVGLFSAILEQATKADGANALGGKGAGFDVKALRAFRVLRPLRLVSGVPSLQVVLNSIIKAMVPLLHIALLVLFVIIIYAIIGLELFMGKMHKTCYNQEGVPDVPAEDDPSPCALETGHGRQCQNGTVCKPGWDGPKHGITNFDNFAFAMLTVFQCITMEGWTDVLYWVNDAVGRDWPWIYFVTLIIIGSFFVLNLVLGVLSGEFSKEREKAKARGDFQKLREKQQLEEDLKGYLDWITQAEDIDPENEDEGMDEEKPRNMSMPTSETESVNTENVAGGDIEGESCGARLAHRISKSKFSRYWRRWNRFCRRKCRAAVKSSIFYWLVIFLVFLNTLTIASEHYNQPRWLTEVQDTANKALLALFTAEMLLKMYSLGLQAYFVSLFNRFDCFIVCGGILETILVETKVMSPLGISVLRCVRLLRIFKITRYWNSLSNLVASLLNSVRSIASLLLLLFLFIIIFSLLGMQLFGGKFNFDEMQTRRSTFDNFPQSLLTVFQILTGEDWNSVMYDGIMAYGGPSFPGMLVCIYFIILFICGNYILLNVFLAIAVDNLADAESLTSAQKEEEEEKERKKLARTASPEKKQEVVEKPAVEETKEEKIELKSITADGESPPATKINMDDLQPNENEDKCSYPNPETAGEEDEEEPEMPVGPRPRPLSELHLKEKAVPMPEASAFFIFSPNNRFRLQCHRIVNDSIFTNLILFFILLSSISLAAEDPVQHTSFRNHILGNADYVFTSIFTLEIILKMTAYGAFLHKGSFCRNYFNILDLLVVAVSLISFGIQSSAINVVKILRVLRVLRPLRAINRAKGLKHVVQCVFVAIRTIGNIVIVTTLLQFMFACIGVQLFKGKLYTCSDSSKQTEAECKGNYITYKDGEVDHPIIQPRSWENSKFDFDNVLAAMMALFTVSTFEGWPELLYRSIDSHTEDKGPIYNYRVEISVFFIIYIIIIAFFMMNIFVGFVIVTFQEQGEQEYKNCELDKNQRQCVEYALKARPLRRYIPKNQHQYKVWYVVNSTYFEYLMFVLILLNTICLAMQHYGQSCLFKVAMNVLNMLFTGLFTVEMILKLIAFKPKHYFCDAWNTFDALIVVGSIVDIAITEVNPAEHTQCSPFMNAEENSRISITFFRLFRVMRLVKLLSRGEGIRTLLWTFIKSFQALPYVALLIVMLFFIYAVIGMQVFGKIALNDTTEINRNNNFQTFPQAVLLLFRCATGEAWQDIMLACMPGKKCAPESEPGNSTEGETPCGSSFAVFYFISFYMLCAFLIINLFVAVIMDNFDYLTRDWSILGPHHLDEFKRIWAEYDPEAKGRIKHLDVVTLLRRIQPPLGFGKLCPHRVACKRLVSMNMPLNSDGTVMFNATLFALVRTALRIKTEGNLEQANEELRAIIKKIWKRTSMKLLDQVVPPAGDDEVTVGKFYATFLIQEYFRKFKKRKEQGLVGKPSQRNALSLQAGLRTLHDLGPEIRRAISGDLTAEEELDKAMKEAVSAASEDDIFRRAGGLFGNHVGYYPSDSRSAFPQTFTTQRPLHISKAGNSQGDTESPSHEKLVDSTFTPSSYSSTGSNANINNANNTALGRCPHLAGHPSAVSTVEGRGPPLSPAVRVQEAAWRQSSKRRHVLVWEDLEHRRDSGSVGTRAHSLLLRTNPYHLSQESQLAMVCQEEASRDETCDVRANEDEEYGSEPSLISTEMLSYQDDESRQLTPPEEDRRDIRLSPKRGFLRSASLGRRASFHLECLKRQKNQGDVSQKTVLPLHLVHHQALAVAGLSPLLQRSHPPGTFPLPCTTPPATPGPGWPLRPVPTLRLEGAESSEKLTSSFPSVHCGPRAGEPTPCGAGSGPRRARPVSLTVPSPAGTRGRQFHGSASSLVEAVLISEGLGQFAQDPRFLEATTQELADACDMTIEEMESAADNILSGGAGQSPNGTLLPFANCRDPGPDRAGGAEDAAWAPGPEPRQGEDELLDSRAFASSL</sequence>
<evidence type="ECO:0000256" key="13">
    <source>
        <dbReference type="ARBA" id="ARBA00022860"/>
    </source>
</evidence>
<dbReference type="InterPro" id="IPR050599">
    <property type="entry name" value="VDCC_alpha-1_subunit"/>
</dbReference>
<dbReference type="GO" id="GO:0005245">
    <property type="term" value="F:voltage-gated calcium channel activity"/>
    <property type="evidence" value="ECO:0007669"/>
    <property type="project" value="InterPro"/>
</dbReference>
<dbReference type="FunFam" id="1.10.287.70:FF:000021">
    <property type="entry name" value="Voltage-dependent L-type calcium channel subunit alpha"/>
    <property type="match status" value="1"/>
</dbReference>
<evidence type="ECO:0000256" key="19">
    <source>
        <dbReference type="ARBA" id="ARBA00023157"/>
    </source>
</evidence>
<evidence type="ECO:0000256" key="7">
    <source>
        <dbReference type="ARBA" id="ARBA00022568"/>
    </source>
</evidence>
<organism evidence="35 36">
    <name type="scientific">Sus scrofa</name>
    <name type="common">Pig</name>
    <dbReference type="NCBI Taxonomy" id="9823"/>
    <lineage>
        <taxon>Eukaryota</taxon>
        <taxon>Metazoa</taxon>
        <taxon>Chordata</taxon>
        <taxon>Craniata</taxon>
        <taxon>Vertebrata</taxon>
        <taxon>Euteleostomi</taxon>
        <taxon>Mammalia</taxon>
        <taxon>Eutheria</taxon>
        <taxon>Laurasiatheria</taxon>
        <taxon>Artiodactyla</taxon>
        <taxon>Suina</taxon>
        <taxon>Suidae</taxon>
        <taxon>Sus</taxon>
    </lineage>
</organism>
<feature type="transmembrane region" description="Helical" evidence="33">
    <location>
        <begin position="1359"/>
        <end position="1377"/>
    </location>
</feature>
<feature type="compositionally biased region" description="Polar residues" evidence="32">
    <location>
        <begin position="1751"/>
        <end position="1763"/>
    </location>
</feature>
<dbReference type="PRINTS" id="PR00167">
    <property type="entry name" value="CACHANNEL"/>
</dbReference>
<keyword evidence="4" id="KW-0813">Transport</keyword>
<feature type="binding site" evidence="29">
    <location>
        <position position="363"/>
    </location>
    <ligand>
        <name>Ca(2+)</name>
        <dbReference type="ChEBI" id="CHEBI:29108"/>
    </ligand>
</feature>
<dbReference type="Pfam" id="PF00520">
    <property type="entry name" value="Ion_trans"/>
    <property type="match status" value="4"/>
</dbReference>
<comment type="function">
    <text evidence="28">Pore-forming, alpha-1C subunit of the voltage-gated calcium channel that gives rise to L-type calcium currents. Mediates influx of calcium ions into the cytoplasm, and thereby triggers calcium release from the sarcoplasm. Plays an important role in excitation-contraction coupling in the heart. Required for normal heart development and normal regulation of heart rhythm. Required for normal contraction of smooth muscle cells in blood vessels and in the intestine. Essential for normal blood pressure regulation via its role in the contraction of arterial smooth muscle cells. Long-lasting (L-type) calcium channels belong to the 'high-voltage activated' (HVA) group.</text>
</comment>
<feature type="compositionally biased region" description="Basic residues" evidence="32">
    <location>
        <begin position="80"/>
        <end position="91"/>
    </location>
</feature>
<dbReference type="Pfam" id="PF16885">
    <property type="entry name" value="CAC1F_C"/>
    <property type="match status" value="1"/>
</dbReference>
<evidence type="ECO:0000313" key="35">
    <source>
        <dbReference type="Ensembl" id="ENSSSCP00050011082.1"/>
    </source>
</evidence>
<evidence type="ECO:0000256" key="31">
    <source>
        <dbReference type="RuleBase" id="RU003808"/>
    </source>
</evidence>
<feature type="binding site" evidence="29">
    <location>
        <position position="1115"/>
    </location>
    <ligand>
        <name>Ca(2+)</name>
        <dbReference type="ChEBI" id="CHEBI:29108"/>
    </ligand>
</feature>
<feature type="compositionally biased region" description="Polar residues" evidence="32">
    <location>
        <begin position="70"/>
        <end position="79"/>
    </location>
</feature>
<keyword evidence="17" id="KW-0406">Ion transport</keyword>
<evidence type="ECO:0000256" key="11">
    <source>
        <dbReference type="ARBA" id="ARBA00022737"/>
    </source>
</evidence>
<dbReference type="InterPro" id="IPR005821">
    <property type="entry name" value="Ion_trans_dom"/>
</dbReference>
<dbReference type="InterPro" id="IPR031649">
    <property type="entry name" value="GPHH_dom"/>
</dbReference>
<dbReference type="PRINTS" id="PR01635">
    <property type="entry name" value="LVDCCALPHA1C"/>
</dbReference>
<keyword evidence="11" id="KW-0677">Repeat</keyword>
<dbReference type="GO" id="GO:0030315">
    <property type="term" value="C:T-tubule"/>
    <property type="evidence" value="ECO:0007669"/>
    <property type="project" value="UniProtKB-SubCell"/>
</dbReference>
<evidence type="ECO:0000256" key="16">
    <source>
        <dbReference type="ARBA" id="ARBA00023018"/>
    </source>
</evidence>
<evidence type="ECO:0000256" key="21">
    <source>
        <dbReference type="ARBA" id="ARBA00023257"/>
    </source>
</evidence>
<name>A0A8D1T8G9_PIG</name>
<feature type="region of interest" description="Disordered" evidence="32">
    <location>
        <begin position="68"/>
        <end position="98"/>
    </location>
</feature>
<evidence type="ECO:0000256" key="25">
    <source>
        <dbReference type="ARBA" id="ARBA00024028"/>
    </source>
</evidence>
<feature type="transmembrane region" description="Helical" evidence="33">
    <location>
        <begin position="1253"/>
        <end position="1273"/>
    </location>
</feature>
<feature type="binding site" evidence="29">
    <location>
        <position position="706"/>
    </location>
    <ligand>
        <name>Ca(2+)</name>
        <dbReference type="ChEBI" id="CHEBI:29108"/>
    </ligand>
</feature>